<evidence type="ECO:0000256" key="3">
    <source>
        <dbReference type="ARBA" id="ARBA00022692"/>
    </source>
</evidence>
<proteinExistence type="inferred from homology"/>
<keyword evidence="3 6" id="KW-0812">Transmembrane</keyword>
<feature type="domain" description="GtrA/DPMS transmembrane" evidence="7">
    <location>
        <begin position="5"/>
        <end position="97"/>
    </location>
</feature>
<organism evidence="8 9">
    <name type="scientific">Photobacterium frigidiphilum</name>
    <dbReference type="NCBI Taxonomy" id="264736"/>
    <lineage>
        <taxon>Bacteria</taxon>
        <taxon>Pseudomonadati</taxon>
        <taxon>Pseudomonadota</taxon>
        <taxon>Gammaproteobacteria</taxon>
        <taxon>Vibrionales</taxon>
        <taxon>Vibrionaceae</taxon>
        <taxon>Photobacterium</taxon>
    </lineage>
</organism>
<name>A0A2T3JDD7_9GAMM</name>
<feature type="transmembrane region" description="Helical" evidence="6">
    <location>
        <begin position="119"/>
        <end position="140"/>
    </location>
</feature>
<evidence type="ECO:0000313" key="9">
    <source>
        <dbReference type="Proteomes" id="UP000240987"/>
    </source>
</evidence>
<accession>A0A2T3JDD7</accession>
<dbReference type="PANTHER" id="PTHR38459:SF1">
    <property type="entry name" value="PROPHAGE BACTOPRENOL-LINKED GLUCOSE TRANSLOCASE HOMOLOG"/>
    <property type="match status" value="1"/>
</dbReference>
<dbReference type="AlphaFoldDB" id="A0A2T3JDD7"/>
<comment type="caution">
    <text evidence="8">The sequence shown here is derived from an EMBL/GenBank/DDBJ whole genome shotgun (WGS) entry which is preliminary data.</text>
</comment>
<dbReference type="Pfam" id="PF04138">
    <property type="entry name" value="GtrA_DPMS_TM"/>
    <property type="match status" value="1"/>
</dbReference>
<dbReference type="InterPro" id="IPR007267">
    <property type="entry name" value="GtrA_DPMS_TM"/>
</dbReference>
<evidence type="ECO:0000313" key="8">
    <source>
        <dbReference type="EMBL" id="PSU46880.1"/>
    </source>
</evidence>
<dbReference type="GO" id="GO:0000271">
    <property type="term" value="P:polysaccharide biosynthetic process"/>
    <property type="evidence" value="ECO:0007669"/>
    <property type="project" value="InterPro"/>
</dbReference>
<evidence type="ECO:0000256" key="2">
    <source>
        <dbReference type="ARBA" id="ARBA00009399"/>
    </source>
</evidence>
<keyword evidence="9" id="KW-1185">Reference proteome</keyword>
<reference evidence="8 9" key="1">
    <citation type="submission" date="2018-01" db="EMBL/GenBank/DDBJ databases">
        <title>Whole genome sequencing of Histamine producing bacteria.</title>
        <authorList>
            <person name="Butler K."/>
        </authorList>
    </citation>
    <scope>NUCLEOTIDE SEQUENCE [LARGE SCALE GENOMIC DNA]</scope>
    <source>
        <strain evidence="8 9">JCM 12947</strain>
    </source>
</reference>
<dbReference type="InterPro" id="IPR051401">
    <property type="entry name" value="GtrA_CellWall_Glycosyl"/>
</dbReference>
<protein>
    <submittedName>
        <fullName evidence="8">GtrA family protein</fullName>
    </submittedName>
</protein>
<comment type="subcellular location">
    <subcellularLocation>
        <location evidence="1">Membrane</location>
        <topology evidence="1">Multi-pass membrane protein</topology>
    </subcellularLocation>
</comment>
<dbReference type="RefSeq" id="WP_107243778.1">
    <property type="nucleotide sequence ID" value="NZ_PYMJ01000018.1"/>
</dbReference>
<dbReference type="EMBL" id="PYMJ01000018">
    <property type="protein sequence ID" value="PSU46880.1"/>
    <property type="molecule type" value="Genomic_DNA"/>
</dbReference>
<evidence type="ECO:0000256" key="1">
    <source>
        <dbReference type="ARBA" id="ARBA00004141"/>
    </source>
</evidence>
<evidence type="ECO:0000256" key="4">
    <source>
        <dbReference type="ARBA" id="ARBA00022989"/>
    </source>
</evidence>
<comment type="similarity">
    <text evidence="2">Belongs to the GtrA family.</text>
</comment>
<dbReference type="Proteomes" id="UP000240987">
    <property type="component" value="Unassembled WGS sequence"/>
</dbReference>
<keyword evidence="4 6" id="KW-1133">Transmembrane helix</keyword>
<dbReference type="OrthoDB" id="9811884at2"/>
<evidence type="ECO:0000256" key="6">
    <source>
        <dbReference type="SAM" id="Phobius"/>
    </source>
</evidence>
<gene>
    <name evidence="8" type="ORF">C9J12_16865</name>
</gene>
<evidence type="ECO:0000259" key="7">
    <source>
        <dbReference type="Pfam" id="PF04138"/>
    </source>
</evidence>
<evidence type="ECO:0000256" key="5">
    <source>
        <dbReference type="ARBA" id="ARBA00023136"/>
    </source>
</evidence>
<dbReference type="GO" id="GO:0005886">
    <property type="term" value="C:plasma membrane"/>
    <property type="evidence" value="ECO:0007669"/>
    <property type="project" value="TreeGrafter"/>
</dbReference>
<keyword evidence="5 6" id="KW-0472">Membrane</keyword>
<sequence length="151" mass="17022">MKILRFAGVGSIGFVVDAATLFLLSFYIAFIPARAIAFWVAATSNWWLNRHITFDASNTPNPMQQWGRFIAVSCIGFIPNWGCYWLLMQSVDINQLLIESLIKYPDLKSLLVNHLDVEVVWSVVAMVPGVLLGLITNYLLADRWVFRSAVA</sequence>
<dbReference type="PANTHER" id="PTHR38459">
    <property type="entry name" value="PROPHAGE BACTOPRENOL-LINKED GLUCOSE TRANSLOCASE HOMOLOG"/>
    <property type="match status" value="1"/>
</dbReference>
<feature type="transmembrane region" description="Helical" evidence="6">
    <location>
        <begin position="28"/>
        <end position="48"/>
    </location>
</feature>
<feature type="transmembrane region" description="Helical" evidence="6">
    <location>
        <begin position="69"/>
        <end position="87"/>
    </location>
</feature>